<evidence type="ECO:0000313" key="2">
    <source>
        <dbReference type="Proteomes" id="UP000595362"/>
    </source>
</evidence>
<dbReference type="Gene3D" id="3.40.50.2000">
    <property type="entry name" value="Glycogen Phosphorylase B"/>
    <property type="match status" value="1"/>
</dbReference>
<dbReference type="InterPro" id="IPR027417">
    <property type="entry name" value="P-loop_NTPase"/>
</dbReference>
<gene>
    <name evidence="1" type="ORF">HYS17_00550</name>
</gene>
<dbReference type="SUPFAM" id="SSF52540">
    <property type="entry name" value="P-loop containing nucleoside triphosphate hydrolases"/>
    <property type="match status" value="1"/>
</dbReference>
<dbReference type="AlphaFoldDB" id="A0A7T5UGW0"/>
<reference evidence="1 2" key="1">
    <citation type="submission" date="2020-07" db="EMBL/GenBank/DDBJ databases">
        <title>Huge and variable diversity of episymbiotic CPR bacteria and DPANN archaea in groundwater ecosystems.</title>
        <authorList>
            <person name="He C.Y."/>
            <person name="Keren R."/>
            <person name="Whittaker M."/>
            <person name="Farag I.F."/>
            <person name="Doudna J."/>
            <person name="Cate J.H.D."/>
            <person name="Banfield J.F."/>
        </authorList>
    </citation>
    <scope>NUCLEOTIDE SEQUENCE [LARGE SCALE GENOMIC DNA]</scope>
    <source>
        <strain evidence="1">NC_groundwater_70_Ag_B-0.1um_54_66</strain>
    </source>
</reference>
<protein>
    <submittedName>
        <fullName evidence="1">Glycosyltransferase family 4 protein</fullName>
    </submittedName>
</protein>
<dbReference type="EMBL" id="CP066681">
    <property type="protein sequence ID" value="QQG36316.1"/>
    <property type="molecule type" value="Genomic_DNA"/>
</dbReference>
<accession>A0A7T5UGW0</accession>
<dbReference type="Gene3D" id="3.40.50.300">
    <property type="entry name" value="P-loop containing nucleotide triphosphate hydrolases"/>
    <property type="match status" value="1"/>
</dbReference>
<sequence length="1116" mass="127431">MTEADSINQFCSRVNLVLLLDHGGRAGSNFFQCLFDRHQQVVTCPLVHYVYSYWGRFFPGRDSISKHEARDFIAQGSYFRFLYQDPVGDCGVVITKIGGDISAPFDRARYRALIDDRLDGEGNISRRDLILHAYAAYALCRGFDLSRALYIMINDAVSESGEDMLQGFSGRLIDWARADFPYMVTLALLRDPRAQYASTKHQMVNELGNNYDLHKGTFMRVLGGLCRDRVTLDEGPAHLCLLYQVAAYRDLLRKWREHPENWLFLRNEDFNTAFVPTMKAVCSALHVDPDPEWIEAGNDYKARMMGRPWAGTGAYSNRYQKVTNGPLENGAQAVAVGPSRHVVERWKERLPRHEQALLENYFAYEIAYCGYDFHIPDVEKKGWNKFLNICRPWSGEIPSWRWVKKAETDVERRDRSLYFIKVWPLYALARIKMAVYERRRFFSRGLDDVFVPPEFVGGFAEPARLPQFPAREVSFAADGMSPQLLFSALFHRVLGYRVSITLAQTRADSPWHKAASRWVDIRQCPDDVGDYRNGQEHHIFTDWNNILRSLYQHYIGAQDDYPSTVPGCIIREDDWMSYFSRYIVDQAGSLVAAQLLMAHYVLKSGSRFRSLYLARTPQSDVFSRLVRPADVRLRFTMPLRLWRHDIKHLVRFFAYLAKSLLVPVSLITKGAHRNICVQYVNGPQGKVYPGDLDWLQDSKVDPQNIIYLVEGFEELDQATKGFCDSQGVTLLYAGSFKASWGESQTRAALFSACRYILRSLIRARLKSAAACAFYTVFYCRWRQFFQRHDVGCFVNVADTNLDALPKMHALESLGGIDLSFEFSATGYHAFMDSRPLGRHQYICWGDLTRSMVEDVARSVPYRVLPRKIFLAGNMRTYMSWHYSEEARIVLEAIEAHKGGRKILVMDSASTHLKFLSTRAVHDFYDAVLALIAKSPADLFIVKPQKALNLRSDQSESLRTFQESGRVILAPWKGMPHYLFPRVDLVVGTPIYASSIMEAQAFDLPVVCFDCSGWPHVMREAMPGFCLVNDAALLAKSVDYILSGKISERDALALQSMRERVDPYRDGKGHLRFADLIRLWAEALATEGSADQALPKVVEAYGELWPLSASGQERAVS</sequence>
<keyword evidence="1" id="KW-0808">Transferase</keyword>
<dbReference type="SUPFAM" id="SSF53756">
    <property type="entry name" value="UDP-Glycosyltransferase/glycogen phosphorylase"/>
    <property type="match status" value="1"/>
</dbReference>
<organism evidence="1 2">
    <name type="scientific">Micavibrio aeruginosavorus</name>
    <dbReference type="NCBI Taxonomy" id="349221"/>
    <lineage>
        <taxon>Bacteria</taxon>
        <taxon>Pseudomonadati</taxon>
        <taxon>Bdellovibrionota</taxon>
        <taxon>Bdellovibrionia</taxon>
        <taxon>Bdellovibrionales</taxon>
        <taxon>Pseudobdellovibrionaceae</taxon>
        <taxon>Micavibrio</taxon>
    </lineage>
</organism>
<proteinExistence type="predicted"/>
<dbReference type="GO" id="GO:0016740">
    <property type="term" value="F:transferase activity"/>
    <property type="evidence" value="ECO:0007669"/>
    <property type="project" value="UniProtKB-KW"/>
</dbReference>
<evidence type="ECO:0000313" key="1">
    <source>
        <dbReference type="EMBL" id="QQG36316.1"/>
    </source>
</evidence>
<name>A0A7T5UGW0_9BACT</name>
<dbReference type="Proteomes" id="UP000595362">
    <property type="component" value="Chromosome"/>
</dbReference>